<dbReference type="PANTHER" id="PTHR30204:SF93">
    <property type="entry name" value="HTH MERR-TYPE DOMAIN-CONTAINING PROTEIN"/>
    <property type="match status" value="1"/>
</dbReference>
<dbReference type="SUPFAM" id="SSF46955">
    <property type="entry name" value="Putative DNA-binding domain"/>
    <property type="match status" value="1"/>
</dbReference>
<gene>
    <name evidence="3" type="ORF">Asi02nite_70850</name>
</gene>
<dbReference type="Pfam" id="PF13411">
    <property type="entry name" value="MerR_1"/>
    <property type="match status" value="1"/>
</dbReference>
<dbReference type="InterPro" id="IPR000551">
    <property type="entry name" value="MerR-type_HTH_dom"/>
</dbReference>
<dbReference type="CDD" id="cd00592">
    <property type="entry name" value="HTH_MerR-like"/>
    <property type="match status" value="1"/>
</dbReference>
<accession>A0ABQ4D202</accession>
<keyword evidence="4" id="KW-1185">Reference proteome</keyword>
<evidence type="ECO:0000259" key="2">
    <source>
        <dbReference type="PROSITE" id="PS50937"/>
    </source>
</evidence>
<evidence type="ECO:0000256" key="1">
    <source>
        <dbReference type="ARBA" id="ARBA00023125"/>
    </source>
</evidence>
<sequence length="312" mass="34678">MLGMRERYSIGDLARRTGLPVRTIRFWSDAGLLPPTDRSPANHRRYDLAAIARLDLIRTLREIGLDLATIGRVLADELTVAEAAARHAEALDVQIRVLRTRAAVARAVARRGADPEEMALMHRIVRLSEAERHRLITDFVDRAFGGLDANQDFVDWLRSTLPYLPDEPTDAQVDAWVELAELVRDEDFVASVRRMAEHQAAEIAEGGRMGLHHKLTIEVRDLVGAAIGAGVEPTGPAAADLVSDVVARYAETFGEADTPAYRAKLVRRLRTANDPRTERYVRLIGIINEWPETPPLAPVFGWLIAALESHPE</sequence>
<name>A0ABQ4D202_9ACTN</name>
<evidence type="ECO:0000313" key="3">
    <source>
        <dbReference type="EMBL" id="GIF77567.1"/>
    </source>
</evidence>
<dbReference type="InterPro" id="IPR009061">
    <property type="entry name" value="DNA-bd_dom_put_sf"/>
</dbReference>
<dbReference type="SMART" id="SM00422">
    <property type="entry name" value="HTH_MERR"/>
    <property type="match status" value="1"/>
</dbReference>
<dbReference type="PRINTS" id="PR00040">
    <property type="entry name" value="HTHMERR"/>
</dbReference>
<dbReference type="InterPro" id="IPR047057">
    <property type="entry name" value="MerR_fam"/>
</dbReference>
<dbReference type="Gene3D" id="1.10.1660.10">
    <property type="match status" value="1"/>
</dbReference>
<protein>
    <submittedName>
        <fullName evidence="3">MerR family transcriptional regulator</fullName>
    </submittedName>
</protein>
<dbReference type="PROSITE" id="PS50937">
    <property type="entry name" value="HTH_MERR_2"/>
    <property type="match status" value="1"/>
</dbReference>
<organism evidence="3 4">
    <name type="scientific">Asanoa siamensis</name>
    <dbReference type="NCBI Taxonomy" id="926357"/>
    <lineage>
        <taxon>Bacteria</taxon>
        <taxon>Bacillati</taxon>
        <taxon>Actinomycetota</taxon>
        <taxon>Actinomycetes</taxon>
        <taxon>Micromonosporales</taxon>
        <taxon>Micromonosporaceae</taxon>
        <taxon>Asanoa</taxon>
    </lineage>
</organism>
<reference evidence="3 4" key="1">
    <citation type="submission" date="2021-01" db="EMBL/GenBank/DDBJ databases">
        <title>Whole genome shotgun sequence of Asanoa siamensis NBRC 107932.</title>
        <authorList>
            <person name="Komaki H."/>
            <person name="Tamura T."/>
        </authorList>
    </citation>
    <scope>NUCLEOTIDE SEQUENCE [LARGE SCALE GENOMIC DNA]</scope>
    <source>
        <strain evidence="3 4">NBRC 107932</strain>
    </source>
</reference>
<feature type="domain" description="HTH merR-type" evidence="2">
    <location>
        <begin position="7"/>
        <end position="76"/>
    </location>
</feature>
<keyword evidence="1" id="KW-0238">DNA-binding</keyword>
<dbReference type="PANTHER" id="PTHR30204">
    <property type="entry name" value="REDOX-CYCLING DRUG-SENSING TRANSCRIPTIONAL ACTIVATOR SOXR"/>
    <property type="match status" value="1"/>
</dbReference>
<proteinExistence type="predicted"/>
<dbReference type="EMBL" id="BONE01000095">
    <property type="protein sequence ID" value="GIF77567.1"/>
    <property type="molecule type" value="Genomic_DNA"/>
</dbReference>
<evidence type="ECO:0000313" key="4">
    <source>
        <dbReference type="Proteomes" id="UP000604117"/>
    </source>
</evidence>
<dbReference type="Proteomes" id="UP000604117">
    <property type="component" value="Unassembled WGS sequence"/>
</dbReference>
<comment type="caution">
    <text evidence="3">The sequence shown here is derived from an EMBL/GenBank/DDBJ whole genome shotgun (WGS) entry which is preliminary data.</text>
</comment>